<dbReference type="PRINTS" id="PR01217">
    <property type="entry name" value="PRICHEXTENSN"/>
</dbReference>
<gene>
    <name evidence="6" type="ORF">TanjilG_32225</name>
</gene>
<dbReference type="InterPro" id="IPR016140">
    <property type="entry name" value="Bifunc_inhib/LTP/seed_store"/>
</dbReference>
<evidence type="ECO:0000259" key="5">
    <source>
        <dbReference type="SMART" id="SM00499"/>
    </source>
</evidence>
<dbReference type="InterPro" id="IPR036312">
    <property type="entry name" value="Bifun_inhib/LTP/seed_sf"/>
</dbReference>
<dbReference type="SMART" id="SM00499">
    <property type="entry name" value="AAI"/>
    <property type="match status" value="1"/>
</dbReference>
<dbReference type="STRING" id="3871.A0A4P1RFE5"/>
<organism evidence="6 7">
    <name type="scientific">Lupinus angustifolius</name>
    <name type="common">Narrow-leaved blue lupine</name>
    <dbReference type="NCBI Taxonomy" id="3871"/>
    <lineage>
        <taxon>Eukaryota</taxon>
        <taxon>Viridiplantae</taxon>
        <taxon>Streptophyta</taxon>
        <taxon>Embryophyta</taxon>
        <taxon>Tracheophyta</taxon>
        <taxon>Spermatophyta</taxon>
        <taxon>Magnoliopsida</taxon>
        <taxon>eudicotyledons</taxon>
        <taxon>Gunneridae</taxon>
        <taxon>Pentapetalae</taxon>
        <taxon>rosids</taxon>
        <taxon>fabids</taxon>
        <taxon>Fabales</taxon>
        <taxon>Fabaceae</taxon>
        <taxon>Papilionoideae</taxon>
        <taxon>50 kb inversion clade</taxon>
        <taxon>genistoids sensu lato</taxon>
        <taxon>core genistoids</taxon>
        <taxon>Genisteae</taxon>
        <taxon>Lupinus</taxon>
    </lineage>
</organism>
<accession>A0A4P1RFE5</accession>
<feature type="chain" id="PRO_5020026349" description="Bifunctional inhibitor/plant lipid transfer protein/seed storage helical domain-containing protein" evidence="4">
    <location>
        <begin position="22"/>
        <end position="192"/>
    </location>
</feature>
<dbReference type="KEGG" id="lang:109350817"/>
<dbReference type="Gramene" id="OIW09787">
    <property type="protein sequence ID" value="OIW09787"/>
    <property type="gene ID" value="TanjilG_32225"/>
</dbReference>
<evidence type="ECO:0000256" key="3">
    <source>
        <dbReference type="SAM" id="MobiDB-lite"/>
    </source>
</evidence>
<feature type="domain" description="Bifunctional inhibitor/plant lipid transfer protein/seed storage helical" evidence="5">
    <location>
        <begin position="110"/>
        <end position="191"/>
    </location>
</feature>
<dbReference type="CDD" id="cd01958">
    <property type="entry name" value="HPS_like"/>
    <property type="match status" value="1"/>
</dbReference>
<dbReference type="FunFam" id="1.10.110.10:FF:000003">
    <property type="entry name" value="pEARLI1-like lipid transfer protein 1"/>
    <property type="match status" value="1"/>
</dbReference>
<dbReference type="AlphaFoldDB" id="A0A4P1RFE5"/>
<feature type="region of interest" description="Disordered" evidence="3">
    <location>
        <begin position="29"/>
        <end position="110"/>
    </location>
</feature>
<dbReference type="SUPFAM" id="SSF47699">
    <property type="entry name" value="Bifunctional inhibitor/lipid-transfer protein/seed storage 2S albumin"/>
    <property type="match status" value="1"/>
</dbReference>
<dbReference type="Pfam" id="PF14547">
    <property type="entry name" value="Hydrophob_seed"/>
    <property type="match status" value="1"/>
</dbReference>
<reference evidence="6 7" key="1">
    <citation type="journal article" date="2017" name="Plant Biotechnol. J.">
        <title>A comprehensive draft genome sequence for lupin (Lupinus angustifolius), an emerging health food: insights into plant-microbe interactions and legume evolution.</title>
        <authorList>
            <person name="Hane J.K."/>
            <person name="Ming Y."/>
            <person name="Kamphuis L.G."/>
            <person name="Nelson M.N."/>
            <person name="Garg G."/>
            <person name="Atkins C.A."/>
            <person name="Bayer P.E."/>
            <person name="Bravo A."/>
            <person name="Bringans S."/>
            <person name="Cannon S."/>
            <person name="Edwards D."/>
            <person name="Foley R."/>
            <person name="Gao L.L."/>
            <person name="Harrison M.J."/>
            <person name="Huang W."/>
            <person name="Hurgobin B."/>
            <person name="Li S."/>
            <person name="Liu C.W."/>
            <person name="McGrath A."/>
            <person name="Morahan G."/>
            <person name="Murray J."/>
            <person name="Weller J."/>
            <person name="Jian J."/>
            <person name="Singh K.B."/>
        </authorList>
    </citation>
    <scope>NUCLEOTIDE SEQUENCE [LARGE SCALE GENOMIC DNA]</scope>
    <source>
        <strain evidence="7">cv. Tanjil</strain>
        <tissue evidence="6">Whole plant</tissue>
    </source>
</reference>
<evidence type="ECO:0000256" key="1">
    <source>
        <dbReference type="ARBA" id="ARBA00008965"/>
    </source>
</evidence>
<dbReference type="PANTHER" id="PTHR31731">
    <property type="match status" value="1"/>
</dbReference>
<dbReference type="Gene3D" id="1.10.110.10">
    <property type="entry name" value="Plant lipid-transfer and hydrophobic proteins"/>
    <property type="match status" value="1"/>
</dbReference>
<evidence type="ECO:0000256" key="4">
    <source>
        <dbReference type="SAM" id="SignalP"/>
    </source>
</evidence>
<feature type="signal peptide" evidence="4">
    <location>
        <begin position="1"/>
        <end position="21"/>
    </location>
</feature>
<keyword evidence="2 4" id="KW-0732">Signal</keyword>
<keyword evidence="7" id="KW-1185">Reference proteome</keyword>
<proteinExistence type="inferred from homology"/>
<comment type="similarity">
    <text evidence="1">Belongs to the plant LTP family. PEARLI1 subfamily.</text>
</comment>
<evidence type="ECO:0000313" key="6">
    <source>
        <dbReference type="EMBL" id="OIW09787.1"/>
    </source>
</evidence>
<evidence type="ECO:0000256" key="2">
    <source>
        <dbReference type="ARBA" id="ARBA00022729"/>
    </source>
</evidence>
<protein>
    <recommendedName>
        <fullName evidence="5">Bifunctional inhibitor/plant lipid transfer protein/seed storage helical domain-containing protein</fullName>
    </recommendedName>
</protein>
<sequence>MASKAALFLSLNILFFTVVSSTYVPCPPPATPTHTSPPTPKHSPPPTPKHSPPPTPKHSPPPTPKHSPPPTPKQSPPPTPKHSPPPTPIHSPAPKAPSTNPADPKKQPSCPKDTLKFGVCADVLGLVNVQLGKSSKDACCSLIDGLSNLDAAVCLCTALKANVLGINLNVPINLSLILNYCGKDIPKGFECA</sequence>
<dbReference type="Proteomes" id="UP000188354">
    <property type="component" value="Chromosome LG06"/>
</dbReference>
<dbReference type="EMBL" id="CM007366">
    <property type="protein sequence ID" value="OIW09787.1"/>
    <property type="molecule type" value="Genomic_DNA"/>
</dbReference>
<feature type="compositionally biased region" description="Pro residues" evidence="3">
    <location>
        <begin position="29"/>
        <end position="95"/>
    </location>
</feature>
<name>A0A4P1RFE5_LUPAN</name>
<dbReference type="InterPro" id="IPR051636">
    <property type="entry name" value="Plant_LTP/defense-related"/>
</dbReference>
<evidence type="ECO:0000313" key="7">
    <source>
        <dbReference type="Proteomes" id="UP000188354"/>
    </source>
</evidence>
<dbReference type="OrthoDB" id="696558at2759"/>
<dbReference type="InterPro" id="IPR027923">
    <property type="entry name" value="Hydrophob_seed_dom"/>
</dbReference>